<reference evidence="1 2" key="1">
    <citation type="submission" date="2018-07" db="EMBL/GenBank/DDBJ databases">
        <title>Genomic Encyclopedia of Type Strains, Phase IV (KMG-IV): sequencing the most valuable type-strain genomes for metagenomic binning, comparative biology and taxonomic classification.</title>
        <authorList>
            <person name="Goeker M."/>
        </authorList>
    </citation>
    <scope>NUCLEOTIDE SEQUENCE [LARGE SCALE GENOMIC DNA]</scope>
    <source>
        <strain evidence="1 2">DSM 21352</strain>
    </source>
</reference>
<protein>
    <submittedName>
        <fullName evidence="1">Uncharacterized protein</fullName>
    </submittedName>
</protein>
<dbReference type="AlphaFoldDB" id="A0A370FGM8"/>
<evidence type="ECO:0000313" key="2">
    <source>
        <dbReference type="Proteomes" id="UP000255265"/>
    </source>
</evidence>
<organism evidence="1 2">
    <name type="scientific">Pseudacidovorax intermedius</name>
    <dbReference type="NCBI Taxonomy" id="433924"/>
    <lineage>
        <taxon>Bacteria</taxon>
        <taxon>Pseudomonadati</taxon>
        <taxon>Pseudomonadota</taxon>
        <taxon>Betaproteobacteria</taxon>
        <taxon>Burkholderiales</taxon>
        <taxon>Comamonadaceae</taxon>
        <taxon>Pseudacidovorax</taxon>
    </lineage>
</organism>
<sequence length="88" mass="9413">MRGRTVGSKHVQVRAERLESAGDGIEKCKHGAGADLVGRRALAEQLDEQIQALVERLRLAMQSAQRLAGVDLRERGARIRAGGVGPGT</sequence>
<comment type="caution">
    <text evidence="1">The sequence shown here is derived from an EMBL/GenBank/DDBJ whole genome shotgun (WGS) entry which is preliminary data.</text>
</comment>
<dbReference type="Proteomes" id="UP000255265">
    <property type="component" value="Unassembled WGS sequence"/>
</dbReference>
<dbReference type="EMBL" id="QQAV01000004">
    <property type="protein sequence ID" value="RDI25205.1"/>
    <property type="molecule type" value="Genomic_DNA"/>
</dbReference>
<name>A0A370FGM8_9BURK</name>
<dbReference type="RefSeq" id="WP_114803034.1">
    <property type="nucleotide sequence ID" value="NZ_QQAV01000004.1"/>
</dbReference>
<accession>A0A370FGM8</accession>
<gene>
    <name evidence="1" type="ORF">DFR41_104262</name>
</gene>
<evidence type="ECO:0000313" key="1">
    <source>
        <dbReference type="EMBL" id="RDI25205.1"/>
    </source>
</evidence>
<keyword evidence="2" id="KW-1185">Reference proteome</keyword>
<proteinExistence type="predicted"/>